<evidence type="ECO:0000313" key="9">
    <source>
        <dbReference type="EMBL" id="KRG78273.1"/>
    </source>
</evidence>
<evidence type="ECO:0000256" key="3">
    <source>
        <dbReference type="SAM" id="Coils"/>
    </source>
</evidence>
<dbReference type="InterPro" id="IPR058624">
    <property type="entry name" value="MdtA-like_HH"/>
</dbReference>
<comment type="caution">
    <text evidence="9">The sequence shown here is derived from an EMBL/GenBank/DDBJ whole genome shotgun (WGS) entry which is preliminary data.</text>
</comment>
<dbReference type="InterPro" id="IPR006143">
    <property type="entry name" value="RND_pump_MFP"/>
</dbReference>
<feature type="domain" description="Multidrug resistance protein MdtA-like alpha-helical hairpin" evidence="5">
    <location>
        <begin position="102"/>
        <end position="170"/>
    </location>
</feature>
<sequence>MLPSRFRTVTLAAALAVSLAACGGAPQGPQQGPGQVTVVTLKTETINLDRELPGRTSAYQVAEVRPQVSGIIARRLFVEGSEVKAGQPLYQIEDATYRAAAASAQAQVERASANAEQARLAARRIGELARINAVSAQENENAQAALKTAEADLAAARASLQQANVTLGYARITSPISGRIGKSAVTQGALVTANQADALAVVNQLDPIYVDLTQSAAELTQLRRDMAAGKLQANSQMPVSILLDDGSTYAHQGVLESSEVSVDPSTGSFGMRVKVDNPDGLLMPGMYVRAAIGTGTRDQALLVPMQGVQRDAKGNTSSMVVDAEGKVASRPIQVSQAIGDKWLVEGGLVAGDKVIVEGLQKIGVGMPVNATEKGAEPAAPADAAQAAAAAAPADAK</sequence>
<keyword evidence="3" id="KW-0175">Coiled coil</keyword>
<accession>A0A0R0DJB4</accession>
<dbReference type="PATRIC" id="fig|336566.3.peg.184"/>
<dbReference type="Pfam" id="PF25944">
    <property type="entry name" value="Beta-barrel_RND"/>
    <property type="match status" value="1"/>
</dbReference>
<name>A0A0R0DJB4_9GAMM</name>
<proteinExistence type="inferred from homology"/>
<dbReference type="NCBIfam" id="TIGR01730">
    <property type="entry name" value="RND_mfp"/>
    <property type="match status" value="1"/>
</dbReference>
<dbReference type="Pfam" id="PF25967">
    <property type="entry name" value="RND-MFP_C"/>
    <property type="match status" value="1"/>
</dbReference>
<dbReference type="Gene3D" id="2.40.30.170">
    <property type="match status" value="1"/>
</dbReference>
<dbReference type="AlphaFoldDB" id="A0A0R0DJB4"/>
<feature type="chain" id="PRO_5006395879" evidence="4">
    <location>
        <begin position="24"/>
        <end position="396"/>
    </location>
</feature>
<evidence type="ECO:0000256" key="4">
    <source>
        <dbReference type="SAM" id="SignalP"/>
    </source>
</evidence>
<dbReference type="FunFam" id="2.40.420.20:FF:000001">
    <property type="entry name" value="Efflux RND transporter periplasmic adaptor subunit"/>
    <property type="match status" value="1"/>
</dbReference>
<dbReference type="InterPro" id="IPR058625">
    <property type="entry name" value="MdtA-like_BSH"/>
</dbReference>
<dbReference type="Gene3D" id="1.10.287.470">
    <property type="entry name" value="Helix hairpin bin"/>
    <property type="match status" value="1"/>
</dbReference>
<evidence type="ECO:0000259" key="8">
    <source>
        <dbReference type="Pfam" id="PF25967"/>
    </source>
</evidence>
<dbReference type="Proteomes" id="UP000050956">
    <property type="component" value="Unassembled WGS sequence"/>
</dbReference>
<evidence type="ECO:0000256" key="2">
    <source>
        <dbReference type="ARBA" id="ARBA00009477"/>
    </source>
</evidence>
<feature type="coiled-coil region" evidence="3">
    <location>
        <begin position="101"/>
        <end position="166"/>
    </location>
</feature>
<dbReference type="Pfam" id="PF25876">
    <property type="entry name" value="HH_MFP_RND"/>
    <property type="match status" value="1"/>
</dbReference>
<comment type="subcellular location">
    <subcellularLocation>
        <location evidence="1">Cell inner membrane</location>
        <topology evidence="1">Lipid-anchor</topology>
    </subcellularLocation>
</comment>
<dbReference type="EMBL" id="LDJM01000011">
    <property type="protein sequence ID" value="KRG78273.1"/>
    <property type="molecule type" value="Genomic_DNA"/>
</dbReference>
<dbReference type="GO" id="GO:0022857">
    <property type="term" value="F:transmembrane transporter activity"/>
    <property type="evidence" value="ECO:0007669"/>
    <property type="project" value="InterPro"/>
</dbReference>
<feature type="signal peptide" evidence="4">
    <location>
        <begin position="1"/>
        <end position="23"/>
    </location>
</feature>
<gene>
    <name evidence="9" type="ORF">ABB30_04230</name>
</gene>
<evidence type="ECO:0000259" key="6">
    <source>
        <dbReference type="Pfam" id="PF25917"/>
    </source>
</evidence>
<feature type="domain" description="Multidrug resistance protein MdtA-like barrel-sandwich hybrid" evidence="6">
    <location>
        <begin position="61"/>
        <end position="202"/>
    </location>
</feature>
<dbReference type="GO" id="GO:0046677">
    <property type="term" value="P:response to antibiotic"/>
    <property type="evidence" value="ECO:0007669"/>
    <property type="project" value="TreeGrafter"/>
</dbReference>
<comment type="similarity">
    <text evidence="2">Belongs to the membrane fusion protein (MFP) (TC 8.A.1) family.</text>
</comment>
<evidence type="ECO:0000313" key="10">
    <source>
        <dbReference type="Proteomes" id="UP000050956"/>
    </source>
</evidence>
<feature type="domain" description="Multidrug resistance protein MdtA-like C-terminal permuted SH3" evidence="8">
    <location>
        <begin position="299"/>
        <end position="361"/>
    </location>
</feature>
<keyword evidence="10" id="KW-1185">Reference proteome</keyword>
<protein>
    <submittedName>
        <fullName evidence="9">Hemolysin D</fullName>
    </submittedName>
</protein>
<dbReference type="OrthoDB" id="9816569at2"/>
<dbReference type="PANTHER" id="PTHR30158:SF3">
    <property type="entry name" value="MULTIDRUG EFFLUX PUMP SUBUNIT ACRA-RELATED"/>
    <property type="match status" value="1"/>
</dbReference>
<dbReference type="Pfam" id="PF25917">
    <property type="entry name" value="BSH_RND"/>
    <property type="match status" value="1"/>
</dbReference>
<evidence type="ECO:0000256" key="1">
    <source>
        <dbReference type="ARBA" id="ARBA00004519"/>
    </source>
</evidence>
<dbReference type="STRING" id="336566.ABB30_04230"/>
<dbReference type="GO" id="GO:0005886">
    <property type="term" value="C:plasma membrane"/>
    <property type="evidence" value="ECO:0007669"/>
    <property type="project" value="UniProtKB-SubCell"/>
</dbReference>
<dbReference type="RefSeq" id="WP_057637069.1">
    <property type="nucleotide sequence ID" value="NZ_LDJM01000011.1"/>
</dbReference>
<organism evidence="9 10">
    <name type="scientific">Stenotrophomonas ginsengisoli</name>
    <dbReference type="NCBI Taxonomy" id="336566"/>
    <lineage>
        <taxon>Bacteria</taxon>
        <taxon>Pseudomonadati</taxon>
        <taxon>Pseudomonadota</taxon>
        <taxon>Gammaproteobacteria</taxon>
        <taxon>Lysobacterales</taxon>
        <taxon>Lysobacteraceae</taxon>
        <taxon>Stenotrophomonas</taxon>
    </lineage>
</organism>
<dbReference type="Gene3D" id="2.40.50.100">
    <property type="match status" value="1"/>
</dbReference>
<dbReference type="SUPFAM" id="SSF111369">
    <property type="entry name" value="HlyD-like secretion proteins"/>
    <property type="match status" value="1"/>
</dbReference>
<reference evidence="9 10" key="1">
    <citation type="submission" date="2015-05" db="EMBL/GenBank/DDBJ databases">
        <title>Genome sequencing and analysis of members of genus Stenotrophomonas.</title>
        <authorList>
            <person name="Patil P.P."/>
            <person name="Midha S."/>
            <person name="Patil P.B."/>
        </authorList>
    </citation>
    <scope>NUCLEOTIDE SEQUENCE [LARGE SCALE GENOMIC DNA]</scope>
    <source>
        <strain evidence="9 10">DSM 24757</strain>
    </source>
</reference>
<dbReference type="InterPro" id="IPR058627">
    <property type="entry name" value="MdtA-like_C"/>
</dbReference>
<dbReference type="InterPro" id="IPR058626">
    <property type="entry name" value="MdtA-like_b-barrel"/>
</dbReference>
<evidence type="ECO:0000259" key="5">
    <source>
        <dbReference type="Pfam" id="PF25876"/>
    </source>
</evidence>
<keyword evidence="4" id="KW-0732">Signal</keyword>
<evidence type="ECO:0000259" key="7">
    <source>
        <dbReference type="Pfam" id="PF25944"/>
    </source>
</evidence>
<dbReference type="PANTHER" id="PTHR30158">
    <property type="entry name" value="ACRA/E-RELATED COMPONENT OF DRUG EFFLUX TRANSPORTER"/>
    <property type="match status" value="1"/>
</dbReference>
<dbReference type="Gene3D" id="2.40.420.20">
    <property type="match status" value="1"/>
</dbReference>
<feature type="domain" description="Multidrug resistance protein MdtA-like beta-barrel" evidence="7">
    <location>
        <begin position="207"/>
        <end position="295"/>
    </location>
</feature>
<dbReference type="PROSITE" id="PS51257">
    <property type="entry name" value="PROKAR_LIPOPROTEIN"/>
    <property type="match status" value="1"/>
</dbReference>